<dbReference type="GO" id="GO:0005886">
    <property type="term" value="C:plasma membrane"/>
    <property type="evidence" value="ECO:0007669"/>
    <property type="project" value="InterPro"/>
</dbReference>
<dbReference type="EMBL" id="KV454305">
    <property type="protein sequence ID" value="ODQ69096.1"/>
    <property type="molecule type" value="Genomic_DNA"/>
</dbReference>
<feature type="transmembrane region" description="Helical" evidence="6">
    <location>
        <begin position="120"/>
        <end position="146"/>
    </location>
</feature>
<feature type="compositionally biased region" description="Polar residues" evidence="5">
    <location>
        <begin position="689"/>
        <end position="702"/>
    </location>
</feature>
<feature type="transmembrane region" description="Helical" evidence="6">
    <location>
        <begin position="152"/>
        <end position="174"/>
    </location>
</feature>
<comment type="subcellular location">
    <subcellularLocation>
        <location evidence="1">Membrane</location>
        <topology evidence="1">Multi-pass membrane protein</topology>
    </subcellularLocation>
</comment>
<evidence type="ECO:0000256" key="6">
    <source>
        <dbReference type="SAM" id="Phobius"/>
    </source>
</evidence>
<keyword evidence="4 6" id="KW-0472">Membrane</keyword>
<feature type="compositionally biased region" description="Polar residues" evidence="5">
    <location>
        <begin position="606"/>
        <end position="619"/>
    </location>
</feature>
<evidence type="ECO:0000256" key="2">
    <source>
        <dbReference type="ARBA" id="ARBA00022692"/>
    </source>
</evidence>
<feature type="compositionally biased region" description="Polar residues" evidence="5">
    <location>
        <begin position="568"/>
        <end position="582"/>
    </location>
</feature>
<evidence type="ECO:0000256" key="3">
    <source>
        <dbReference type="ARBA" id="ARBA00022989"/>
    </source>
</evidence>
<evidence type="ECO:0000256" key="1">
    <source>
        <dbReference type="ARBA" id="ARBA00004141"/>
    </source>
</evidence>
<feature type="transmembrane region" description="Helical" evidence="6">
    <location>
        <begin position="88"/>
        <end position="108"/>
    </location>
</feature>
<evidence type="ECO:0008006" key="9">
    <source>
        <dbReference type="Google" id="ProtNLM"/>
    </source>
</evidence>
<keyword evidence="3 6" id="KW-1133">Transmembrane helix</keyword>
<feature type="compositionally biased region" description="Basic and acidic residues" evidence="5">
    <location>
        <begin position="393"/>
        <end position="409"/>
    </location>
</feature>
<evidence type="ECO:0000256" key="4">
    <source>
        <dbReference type="ARBA" id="ARBA00023136"/>
    </source>
</evidence>
<dbReference type="Pfam" id="PF06687">
    <property type="entry name" value="SUR7"/>
    <property type="match status" value="1"/>
</dbReference>
<evidence type="ECO:0000313" key="7">
    <source>
        <dbReference type="EMBL" id="ODQ69096.1"/>
    </source>
</evidence>
<reference evidence="7 8" key="1">
    <citation type="journal article" date="2016" name="Proc. Natl. Acad. Sci. U.S.A.">
        <title>Comparative genomics of biotechnologically important yeasts.</title>
        <authorList>
            <person name="Riley R."/>
            <person name="Haridas S."/>
            <person name="Wolfe K.H."/>
            <person name="Lopes M.R."/>
            <person name="Hittinger C.T."/>
            <person name="Goeker M."/>
            <person name="Salamov A.A."/>
            <person name="Wisecaver J.H."/>
            <person name="Long T.M."/>
            <person name="Calvey C.H."/>
            <person name="Aerts A.L."/>
            <person name="Barry K.W."/>
            <person name="Choi C."/>
            <person name="Clum A."/>
            <person name="Coughlan A.Y."/>
            <person name="Deshpande S."/>
            <person name="Douglass A.P."/>
            <person name="Hanson S.J."/>
            <person name="Klenk H.-P."/>
            <person name="LaButti K.M."/>
            <person name="Lapidus A."/>
            <person name="Lindquist E.A."/>
            <person name="Lipzen A.M."/>
            <person name="Meier-Kolthoff J.P."/>
            <person name="Ohm R.A."/>
            <person name="Otillar R.P."/>
            <person name="Pangilinan J.L."/>
            <person name="Peng Y."/>
            <person name="Rokas A."/>
            <person name="Rosa C.A."/>
            <person name="Scheuner C."/>
            <person name="Sibirny A.A."/>
            <person name="Slot J.C."/>
            <person name="Stielow J.B."/>
            <person name="Sun H."/>
            <person name="Kurtzman C.P."/>
            <person name="Blackwell M."/>
            <person name="Grigoriev I.V."/>
            <person name="Jeffries T.W."/>
        </authorList>
    </citation>
    <scope>NUCLEOTIDE SEQUENCE [LARGE SCALE GENOMIC DNA]</scope>
    <source>
        <strain evidence="7 8">NRRL Y-11557</strain>
    </source>
</reference>
<dbReference type="STRING" id="675824.A0A1E3PUJ4"/>
<evidence type="ECO:0000256" key="5">
    <source>
        <dbReference type="SAM" id="MobiDB-lite"/>
    </source>
</evidence>
<dbReference type="AlphaFoldDB" id="A0A1E3PUJ4"/>
<gene>
    <name evidence="7" type="ORF">LIPSTDRAFT_200708</name>
</gene>
<sequence length="702" mass="76265">MAILPRAATPLSVLLTIAFGLQLVSVISAPIIESITLGTYKNVKFGVFGYCTTAGCSKVRIGYPNSIVNGEGNDFSLPSNARHSLTNLLIVHPVAAGFTLILLIFSLIAHFHGPANSPRYLLFLLILCLPAFILSLLAFLVDILLFIPHLNWGGWIVLASTVVIAVCSLILCTMRRTLSSRKAMRKRIFESAEEGPDAMRLNQMPFYPPGTGAQAIGTYQVADHDREVLIYDDAEGKVAKQESLDDEGSSLTRDNSSTLGGNNAALDYDSPPQTRALPRDGRDFNGSTLPPAAAEYTRFNNSASPRPGPQQRRYDPRTGQPLDPFAAPSRHKQGPGPYGYPQPGVAPNPYTEYPRDRFPRTAGPRAPRQQSPYAAVLPPAGLAVDGPHNESTTTDRSESLDDDVSHDAGSDSAIVTRETTPHDPGAYPTAVDIPTAGTPVIGDIPNAGDDGRPNPYPRRTDTPGSTSSLNAEYIPPRQAWRDDDISGEVRVEEQERIPRRRGNNTDYYDDVDPQYADEIVSPTNAAYPQVVLPISQPSARPPYSEFRPSPPNVAGQGYYQRRGPRTGIPSSQGPVQNDSYASRPSYPPEYRQQQSYVPAPPHSPDGSVSSNFTSVSQRGANPRYYQQLPHAPSAPPSQQRKPDRTDMVLRGNPDFEIAGVGAGRRGPRLPQAPTLMVGRQNDSPYAAINSRTPTSQNINDTE</sequence>
<feature type="region of interest" description="Disordered" evidence="5">
    <location>
        <begin position="239"/>
        <end position="702"/>
    </location>
</feature>
<protein>
    <recommendedName>
        <fullName evidence="9">PH-response regulator protein palI/RIM9</fullName>
    </recommendedName>
</protein>
<dbReference type="InterPro" id="IPR009571">
    <property type="entry name" value="SUR7/Rim9-like_fungi"/>
</dbReference>
<dbReference type="Proteomes" id="UP000094385">
    <property type="component" value="Unassembled WGS sequence"/>
</dbReference>
<proteinExistence type="predicted"/>
<keyword evidence="8" id="KW-1185">Reference proteome</keyword>
<feature type="compositionally biased region" description="Basic and acidic residues" evidence="5">
    <location>
        <begin position="479"/>
        <end position="497"/>
    </location>
</feature>
<organism evidence="7 8">
    <name type="scientific">Lipomyces starkeyi NRRL Y-11557</name>
    <dbReference type="NCBI Taxonomy" id="675824"/>
    <lineage>
        <taxon>Eukaryota</taxon>
        <taxon>Fungi</taxon>
        <taxon>Dikarya</taxon>
        <taxon>Ascomycota</taxon>
        <taxon>Saccharomycotina</taxon>
        <taxon>Lipomycetes</taxon>
        <taxon>Lipomycetales</taxon>
        <taxon>Lipomycetaceae</taxon>
        <taxon>Lipomyces</taxon>
    </lineage>
</organism>
<dbReference type="GO" id="GO:0032153">
    <property type="term" value="C:cell division site"/>
    <property type="evidence" value="ECO:0007669"/>
    <property type="project" value="TreeGrafter"/>
</dbReference>
<dbReference type="OrthoDB" id="2354757at2759"/>
<dbReference type="GO" id="GO:0035838">
    <property type="term" value="C:growing cell tip"/>
    <property type="evidence" value="ECO:0007669"/>
    <property type="project" value="TreeGrafter"/>
</dbReference>
<name>A0A1E3PUJ4_LIPST</name>
<dbReference type="InterPro" id="IPR051380">
    <property type="entry name" value="pH-response_reg_palI/RIM9"/>
</dbReference>
<evidence type="ECO:0000313" key="8">
    <source>
        <dbReference type="Proteomes" id="UP000094385"/>
    </source>
</evidence>
<dbReference type="PANTHER" id="PTHR28013">
    <property type="entry name" value="PROTEIN DCV1-RELATED"/>
    <property type="match status" value="1"/>
</dbReference>
<accession>A0A1E3PUJ4</accession>
<feature type="compositionally biased region" description="Polar residues" evidence="5">
    <location>
        <begin position="249"/>
        <end position="261"/>
    </location>
</feature>
<dbReference type="PANTHER" id="PTHR28013:SF3">
    <property type="entry name" value="PROTEIN DCV1-RELATED"/>
    <property type="match status" value="1"/>
</dbReference>
<keyword evidence="2 6" id="KW-0812">Transmembrane</keyword>